<keyword evidence="10" id="KW-1185">Reference proteome</keyword>
<dbReference type="CDD" id="cd05656">
    <property type="entry name" value="M42_Frv"/>
    <property type="match status" value="1"/>
</dbReference>
<dbReference type="PIRSF" id="PIRSF001123">
    <property type="entry name" value="PepA_GA"/>
    <property type="match status" value="1"/>
</dbReference>
<feature type="binding site" evidence="8">
    <location>
        <position position="308"/>
    </location>
    <ligand>
        <name>Zn(2+)</name>
        <dbReference type="ChEBI" id="CHEBI:29105"/>
        <label>2</label>
    </ligand>
</feature>
<comment type="similarity">
    <text evidence="1 6">Belongs to the peptidase M42 family.</text>
</comment>
<dbReference type="Gene3D" id="3.40.630.10">
    <property type="entry name" value="Zn peptidases"/>
    <property type="match status" value="1"/>
</dbReference>
<dbReference type="InterPro" id="IPR051464">
    <property type="entry name" value="Peptidase_M42_aminopept"/>
</dbReference>
<feature type="binding site" evidence="8">
    <location>
        <position position="169"/>
    </location>
    <ligand>
        <name>Zn(2+)</name>
        <dbReference type="ChEBI" id="CHEBI:29105"/>
        <label>2</label>
    </ligand>
</feature>
<evidence type="ECO:0000256" key="6">
    <source>
        <dbReference type="PIRNR" id="PIRNR001123"/>
    </source>
</evidence>
<dbReference type="Proteomes" id="UP000198656">
    <property type="component" value="Unassembled WGS sequence"/>
</dbReference>
<keyword evidence="2" id="KW-0031">Aminopeptidase</keyword>
<keyword evidence="4 8" id="KW-0479">Metal-binding</keyword>
<feature type="binding site" evidence="8">
    <location>
        <position position="169"/>
    </location>
    <ligand>
        <name>Zn(2+)</name>
        <dbReference type="ChEBI" id="CHEBI:29105"/>
        <label>1</label>
    </ligand>
</feature>
<name>A0A1G7W6X3_9FIRM</name>
<proteinExistence type="inferred from homology"/>
<evidence type="ECO:0000313" key="9">
    <source>
        <dbReference type="EMBL" id="SDG67678.1"/>
    </source>
</evidence>
<dbReference type="InterPro" id="IPR008007">
    <property type="entry name" value="Peptidase_M42"/>
</dbReference>
<dbReference type="OrthoDB" id="9772053at2"/>
<dbReference type="AlphaFoldDB" id="A0A1G7W6X3"/>
<protein>
    <submittedName>
        <fullName evidence="9">Endoglucanase</fullName>
    </submittedName>
</protein>
<comment type="cofactor">
    <cofactor evidence="8">
        <name>a divalent metal cation</name>
        <dbReference type="ChEBI" id="CHEBI:60240"/>
    </cofactor>
    <text evidence="8">Binds 2 divalent metal cations per subunit.</text>
</comment>
<organism evidence="9 10">
    <name type="scientific">Desulfosporosinus hippei DSM 8344</name>
    <dbReference type="NCBI Taxonomy" id="1121419"/>
    <lineage>
        <taxon>Bacteria</taxon>
        <taxon>Bacillati</taxon>
        <taxon>Bacillota</taxon>
        <taxon>Clostridia</taxon>
        <taxon>Eubacteriales</taxon>
        <taxon>Desulfitobacteriaceae</taxon>
        <taxon>Desulfosporosinus</taxon>
    </lineage>
</organism>
<dbReference type="Gene3D" id="2.40.30.40">
    <property type="entry name" value="Peptidase M42, domain 2"/>
    <property type="match status" value="1"/>
</dbReference>
<accession>A0A1G7W6X3</accession>
<feature type="binding site" evidence="8">
    <location>
        <position position="198"/>
    </location>
    <ligand>
        <name>Zn(2+)</name>
        <dbReference type="ChEBI" id="CHEBI:29105"/>
        <label>2</label>
    </ligand>
</feature>
<keyword evidence="5" id="KW-0378">Hydrolase</keyword>
<dbReference type="STRING" id="1121419.SAMN05443529_10550"/>
<evidence type="ECO:0000313" key="10">
    <source>
        <dbReference type="Proteomes" id="UP000198656"/>
    </source>
</evidence>
<evidence type="ECO:0000256" key="7">
    <source>
        <dbReference type="PIRSR" id="PIRSR001123-1"/>
    </source>
</evidence>
<evidence type="ECO:0000256" key="4">
    <source>
        <dbReference type="ARBA" id="ARBA00022723"/>
    </source>
</evidence>
<dbReference type="InterPro" id="IPR023367">
    <property type="entry name" value="Peptidase_M42_dom2"/>
</dbReference>
<evidence type="ECO:0000256" key="8">
    <source>
        <dbReference type="PIRSR" id="PIRSR001123-2"/>
    </source>
</evidence>
<dbReference type="GO" id="GO:0046872">
    <property type="term" value="F:metal ion binding"/>
    <property type="evidence" value="ECO:0007669"/>
    <property type="project" value="UniProtKB-UniRule"/>
</dbReference>
<feature type="active site" description="Proton acceptor" evidence="7">
    <location>
        <position position="197"/>
    </location>
</feature>
<feature type="binding site" evidence="8">
    <location>
        <position position="220"/>
    </location>
    <ligand>
        <name>Zn(2+)</name>
        <dbReference type="ChEBI" id="CHEBI:29105"/>
        <label>1</label>
    </ligand>
</feature>
<evidence type="ECO:0000256" key="2">
    <source>
        <dbReference type="ARBA" id="ARBA00022438"/>
    </source>
</evidence>
<keyword evidence="3" id="KW-0645">Protease</keyword>
<evidence type="ECO:0000256" key="1">
    <source>
        <dbReference type="ARBA" id="ARBA00006272"/>
    </source>
</evidence>
<sequence length="350" mass="38039">MLLKTLSELNGTSGAESLVRTFLQQTIEPFVDIINTDKIGNLIGIKNDSLSGPKVMLAAHMDEVALMIIDITGDGFLKFRPVGGIDARILVSKPVQINNSQVGVIGAKAIHLQKQAERQKALSFDQLYIDIGAKSKEDALSKVKLGDYAYFITKFEPFGDGLYKGKALDHRVGCALLAELLKNDYDFPIVAAFTVQEEVGQRGAKVAAHHLAPNFAIVLEATVANDISEGSDEGWITELGNGPACSLMDSSTLYNAKLIHWVRDVARQNDIPLQFPRGIGSGNDAGSIHISKVGIPTISLSVPCRYIHSFASVISEKDYRACYDLANALLKELPNIFEGSSINFAKEDQF</sequence>
<reference evidence="10" key="1">
    <citation type="submission" date="2016-10" db="EMBL/GenBank/DDBJ databases">
        <authorList>
            <person name="Varghese N."/>
            <person name="Submissions S."/>
        </authorList>
    </citation>
    <scope>NUCLEOTIDE SEQUENCE [LARGE SCALE GENOMIC DNA]</scope>
    <source>
        <strain evidence="10">DSM 8344</strain>
    </source>
</reference>
<evidence type="ECO:0000256" key="5">
    <source>
        <dbReference type="ARBA" id="ARBA00022801"/>
    </source>
</evidence>
<evidence type="ECO:0000256" key="3">
    <source>
        <dbReference type="ARBA" id="ARBA00022670"/>
    </source>
</evidence>
<dbReference type="EMBL" id="FNCP01000005">
    <property type="protein sequence ID" value="SDG67678.1"/>
    <property type="molecule type" value="Genomic_DNA"/>
</dbReference>
<dbReference type="SUPFAM" id="SSF53187">
    <property type="entry name" value="Zn-dependent exopeptidases"/>
    <property type="match status" value="1"/>
</dbReference>
<dbReference type="PANTHER" id="PTHR32481">
    <property type="entry name" value="AMINOPEPTIDASE"/>
    <property type="match status" value="1"/>
</dbReference>
<dbReference type="SUPFAM" id="SSF101821">
    <property type="entry name" value="Aminopeptidase/glucanase lid domain"/>
    <property type="match status" value="1"/>
</dbReference>
<dbReference type="GO" id="GO:0006508">
    <property type="term" value="P:proteolysis"/>
    <property type="evidence" value="ECO:0007669"/>
    <property type="project" value="UniProtKB-KW"/>
</dbReference>
<dbReference type="PANTHER" id="PTHR32481:SF5">
    <property type="entry name" value="ENDOGLUCANASE"/>
    <property type="match status" value="1"/>
</dbReference>
<dbReference type="GO" id="GO:0004177">
    <property type="term" value="F:aminopeptidase activity"/>
    <property type="evidence" value="ECO:0007669"/>
    <property type="project" value="UniProtKB-UniRule"/>
</dbReference>
<gene>
    <name evidence="9" type="ORF">SAMN05443529_10550</name>
</gene>
<dbReference type="Pfam" id="PF05343">
    <property type="entry name" value="Peptidase_M42"/>
    <property type="match status" value="1"/>
</dbReference>
<feature type="binding site" evidence="8">
    <location>
        <position position="60"/>
    </location>
    <ligand>
        <name>Zn(2+)</name>
        <dbReference type="ChEBI" id="CHEBI:29105"/>
        <label>1</label>
    </ligand>
</feature>
<dbReference type="RefSeq" id="WP_092331170.1">
    <property type="nucleotide sequence ID" value="NZ_FNCP01000005.1"/>
</dbReference>